<organism evidence="6 7">
    <name type="scientific">Musa acuminata subsp. malaccensis</name>
    <name type="common">Wild banana</name>
    <name type="synonym">Musa malaccensis</name>
    <dbReference type="NCBI Taxonomy" id="214687"/>
    <lineage>
        <taxon>Eukaryota</taxon>
        <taxon>Viridiplantae</taxon>
        <taxon>Streptophyta</taxon>
        <taxon>Embryophyta</taxon>
        <taxon>Tracheophyta</taxon>
        <taxon>Spermatophyta</taxon>
        <taxon>Magnoliopsida</taxon>
        <taxon>Liliopsida</taxon>
        <taxon>Zingiberales</taxon>
        <taxon>Musaceae</taxon>
        <taxon>Musa</taxon>
    </lineage>
</organism>
<dbReference type="PANTHER" id="PTHR34680">
    <property type="entry name" value="EXPRESSED PROTEIN"/>
    <property type="match status" value="1"/>
</dbReference>
<feature type="region of interest" description="Disordered" evidence="3">
    <location>
        <begin position="243"/>
        <end position="327"/>
    </location>
</feature>
<dbReference type="PANTHER" id="PTHR34680:SF3">
    <property type="entry name" value="EXPRESSED PROTEIN"/>
    <property type="match status" value="1"/>
</dbReference>
<evidence type="ECO:0000256" key="2">
    <source>
        <dbReference type="PROSITE-ProRule" id="PRU01002"/>
    </source>
</evidence>
<feature type="region of interest" description="Disordered" evidence="3">
    <location>
        <begin position="124"/>
        <end position="151"/>
    </location>
</feature>
<evidence type="ECO:0000259" key="4">
    <source>
        <dbReference type="PROSITE" id="PS51667"/>
    </source>
</evidence>
<reference evidence="6" key="2">
    <citation type="submission" date="2021-05" db="UniProtKB">
        <authorList>
            <consortium name="EnsemblPlants"/>
        </authorList>
    </citation>
    <scope>IDENTIFICATION</scope>
    <source>
        <strain evidence="6">subsp. malaccensis</strain>
    </source>
</reference>
<comment type="caution">
    <text evidence="2">Lacks conserved residue(s) required for the propagation of feature annotation.</text>
</comment>
<dbReference type="EMBL" id="HG996475">
    <property type="protein sequence ID" value="CAG1865153.1"/>
    <property type="molecule type" value="Genomic_DNA"/>
</dbReference>
<feature type="region of interest" description="Disordered" evidence="3">
    <location>
        <begin position="197"/>
        <end position="224"/>
    </location>
</feature>
<dbReference type="Pfam" id="PF08879">
    <property type="entry name" value="WRC"/>
    <property type="match status" value="1"/>
</dbReference>
<evidence type="ECO:0000256" key="1">
    <source>
        <dbReference type="ARBA" id="ARBA00023242"/>
    </source>
</evidence>
<dbReference type="OMA" id="RWHCHRT"/>
<feature type="compositionally biased region" description="Acidic residues" evidence="3">
    <location>
        <begin position="252"/>
        <end position="263"/>
    </location>
</feature>
<reference evidence="5" key="1">
    <citation type="submission" date="2021-03" db="EMBL/GenBank/DDBJ databases">
        <authorList>
            <consortium name="Genoscope - CEA"/>
            <person name="William W."/>
        </authorList>
    </citation>
    <scope>NUCLEOTIDE SEQUENCE</scope>
    <source>
        <strain evidence="5">Doubled-haploid Pahang</strain>
    </source>
</reference>
<dbReference type="EnsemblPlants" id="Ma11_t20350.1">
    <property type="protein sequence ID" value="Ma11_p20350.1"/>
    <property type="gene ID" value="Ma11_g20350"/>
</dbReference>
<feature type="region of interest" description="Disordered" evidence="3">
    <location>
        <begin position="13"/>
        <end position="40"/>
    </location>
</feature>
<evidence type="ECO:0000313" key="5">
    <source>
        <dbReference type="EMBL" id="CAG1865153.1"/>
    </source>
</evidence>
<dbReference type="PROSITE" id="PS51667">
    <property type="entry name" value="WRC"/>
    <property type="match status" value="1"/>
</dbReference>
<dbReference type="Proteomes" id="UP000012960">
    <property type="component" value="Unplaced"/>
</dbReference>
<keyword evidence="1" id="KW-0539">Nucleus</keyword>
<feature type="compositionally biased region" description="Basic residues" evidence="3">
    <location>
        <begin position="308"/>
        <end position="327"/>
    </location>
</feature>
<name>A0A804L9W7_MUSAM</name>
<protein>
    <submittedName>
        <fullName evidence="5">(wild Malaysian banana) hypothetical protein</fullName>
    </submittedName>
</protein>
<proteinExistence type="predicted"/>
<evidence type="ECO:0000256" key="3">
    <source>
        <dbReference type="SAM" id="MobiDB-lite"/>
    </source>
</evidence>
<sequence>MRIRKCASQLLGTRRAGSPSRLTAGLNSSPPPRTLSWDSEASSSSAAAGLLCELNRSPWDDPMCLELIAACDPEEEEDDGGILGNGVKAEVGEPRGNPGNRIKYDAAAVSCVLKREASMKWSGDKVEEKARKKDGAKMTKKKKKGNVLQTKGGVAATEASLSCKKSDGKGWHCKRPAHRPHSLCNYHLTQLRSYTCSPGHGKAAESPPSECQGGVSRRQKKTNTAGADSNMYYYYSGFGPWRAKTRSRQATDDDDEEEEQEEKEDGKEILESGNGCDADAPAMAGENEENSDEDKGDNSGRDREGSKRSHRKRGRKRMKARSLKSLL</sequence>
<evidence type="ECO:0000313" key="6">
    <source>
        <dbReference type="EnsemblPlants" id="Ma11_p20350.1"/>
    </source>
</evidence>
<feature type="domain" description="WRC" evidence="4">
    <location>
        <begin position="157"/>
        <end position="201"/>
    </location>
</feature>
<evidence type="ECO:0000313" key="7">
    <source>
        <dbReference type="Proteomes" id="UP000012960"/>
    </source>
</evidence>
<keyword evidence="7" id="KW-1185">Reference proteome</keyword>
<feature type="compositionally biased region" description="Acidic residues" evidence="3">
    <location>
        <begin position="286"/>
        <end position="295"/>
    </location>
</feature>
<dbReference type="Gramene" id="Ma11_t20350.1">
    <property type="protein sequence ID" value="Ma11_p20350.1"/>
    <property type="gene ID" value="Ma11_g20350"/>
</dbReference>
<feature type="compositionally biased region" description="Basic and acidic residues" evidence="3">
    <location>
        <begin position="124"/>
        <end position="137"/>
    </location>
</feature>
<dbReference type="AlphaFoldDB" id="A0A804L9W7"/>
<accession>A0A804L9W7</accession>
<dbReference type="InParanoid" id="A0A804L9W7"/>
<dbReference type="InterPro" id="IPR014977">
    <property type="entry name" value="WRC_dom"/>
</dbReference>
<feature type="compositionally biased region" description="Basic and acidic residues" evidence="3">
    <location>
        <begin position="296"/>
        <end position="307"/>
    </location>
</feature>
<dbReference type="OrthoDB" id="787182at2759"/>
<gene>
    <name evidence="5" type="ORF">GSMUA_04750.1</name>
</gene>
<dbReference type="FunCoup" id="A0A804L9W7">
    <property type="interactions" value="292"/>
</dbReference>